<dbReference type="AlphaFoldDB" id="A0A7U7EMD1"/>
<keyword evidence="2" id="KW-0378">Hydrolase</keyword>
<organism evidence="6 7">
    <name type="scientific">Zestomonas carbonaria</name>
    <dbReference type="NCBI Taxonomy" id="2762745"/>
    <lineage>
        <taxon>Bacteria</taxon>
        <taxon>Pseudomonadati</taxon>
        <taxon>Pseudomonadota</taxon>
        <taxon>Gammaproteobacteria</taxon>
        <taxon>Pseudomonadales</taxon>
        <taxon>Pseudomonadaceae</taxon>
        <taxon>Zestomonas</taxon>
    </lineage>
</organism>
<gene>
    <name evidence="6" type="ORF">PSEWESI4_01794</name>
</gene>
<dbReference type="InterPro" id="IPR041679">
    <property type="entry name" value="DNA2/NAM7-like_C"/>
</dbReference>
<dbReference type="PANTHER" id="PTHR43788:SF8">
    <property type="entry name" value="DNA-BINDING PROTEIN SMUBP-2"/>
    <property type="match status" value="1"/>
</dbReference>
<dbReference type="InterPro" id="IPR047187">
    <property type="entry name" value="SF1_C_Upf1"/>
</dbReference>
<dbReference type="InterPro" id="IPR050534">
    <property type="entry name" value="Coronavir_polyprotein_1ab"/>
</dbReference>
<dbReference type="PANTHER" id="PTHR43788">
    <property type="entry name" value="DNA2/NAM7 HELICASE FAMILY MEMBER"/>
    <property type="match status" value="1"/>
</dbReference>
<feature type="domain" description="DNA2/NAM7 helicase-like C-terminal" evidence="5">
    <location>
        <begin position="58"/>
        <end position="227"/>
    </location>
</feature>
<dbReference type="GO" id="GO:0005524">
    <property type="term" value="F:ATP binding"/>
    <property type="evidence" value="ECO:0007669"/>
    <property type="project" value="UniProtKB-KW"/>
</dbReference>
<accession>A0A7U7EMD1</accession>
<comment type="caution">
    <text evidence="6">The sequence shown here is derived from an EMBL/GenBank/DDBJ whole genome shotgun (WGS) entry which is preliminary data.</text>
</comment>
<evidence type="ECO:0000313" key="7">
    <source>
        <dbReference type="Proteomes" id="UP000583387"/>
    </source>
</evidence>
<dbReference type="Gene3D" id="3.40.50.300">
    <property type="entry name" value="P-loop containing nucleotide triphosphate hydrolases"/>
    <property type="match status" value="1"/>
</dbReference>
<dbReference type="GO" id="GO:0016787">
    <property type="term" value="F:hydrolase activity"/>
    <property type="evidence" value="ECO:0007669"/>
    <property type="project" value="UniProtKB-KW"/>
</dbReference>
<dbReference type="CDD" id="cd18808">
    <property type="entry name" value="SF1_C_Upf1"/>
    <property type="match status" value="1"/>
</dbReference>
<dbReference type="InterPro" id="IPR027417">
    <property type="entry name" value="P-loop_NTPase"/>
</dbReference>
<dbReference type="Pfam" id="PF13087">
    <property type="entry name" value="AAA_12"/>
    <property type="match status" value="1"/>
</dbReference>
<evidence type="ECO:0000256" key="3">
    <source>
        <dbReference type="ARBA" id="ARBA00022806"/>
    </source>
</evidence>
<dbReference type="SUPFAM" id="SSF52540">
    <property type="entry name" value="P-loop containing nucleoside triphosphate hydrolases"/>
    <property type="match status" value="1"/>
</dbReference>
<evidence type="ECO:0000313" key="6">
    <source>
        <dbReference type="EMBL" id="CAD5107521.1"/>
    </source>
</evidence>
<keyword evidence="4" id="KW-0067">ATP-binding</keyword>
<name>A0A7U7EMD1_9GAMM</name>
<protein>
    <recommendedName>
        <fullName evidence="5">DNA2/NAM7 helicase-like C-terminal domain-containing protein</fullName>
    </recommendedName>
</protein>
<sequence>MEHSDARRLIGFYRACYLADSRELDLDDFARLPAGIREQWSYRDNSVLDWVGSRLTRQVEVTFLDEHFRSRLALIRLSNEQFYDRRLRVMKERPGQEHCDSLQLERLEGERARDGVNAREVERVLELIQEHVARYADSLAKPSIGVLSPFRDQVERIRQRIGASMALEQLRQFRLLVATFYGFQGEERDLMILSFAIHGGGGQAATYLNREDMFNVAVTRARERQVLLFSGDERQLPSGHLLRRYLESMTWPLSASRGGDSELDDFQHRLCSALQAHGVKTWIRYPLAGLLLDIFCQRGDKCLAVDLIGFPGEGEGFLELERYQMLVRAGLDIVPLSYGLWALEPEQTLQALLRRL</sequence>
<dbReference type="Proteomes" id="UP000583387">
    <property type="component" value="Unassembled WGS sequence"/>
</dbReference>
<evidence type="ECO:0000259" key="5">
    <source>
        <dbReference type="Pfam" id="PF13087"/>
    </source>
</evidence>
<evidence type="ECO:0000256" key="4">
    <source>
        <dbReference type="ARBA" id="ARBA00022840"/>
    </source>
</evidence>
<dbReference type="RefSeq" id="WP_187670864.1">
    <property type="nucleotide sequence ID" value="NZ_CAJFCI010000037.1"/>
</dbReference>
<keyword evidence="7" id="KW-1185">Reference proteome</keyword>
<keyword evidence="1" id="KW-0547">Nucleotide-binding</keyword>
<proteinExistence type="predicted"/>
<keyword evidence="3" id="KW-0347">Helicase</keyword>
<reference evidence="6 7" key="1">
    <citation type="submission" date="2020-08" db="EMBL/GenBank/DDBJ databases">
        <authorList>
            <person name="Criscuolo A."/>
        </authorList>
    </citation>
    <scope>NUCLEOTIDE SEQUENCE [LARGE SCALE GENOMIC DNA]</scope>
    <source>
        <strain evidence="6">CIP111764</strain>
    </source>
</reference>
<dbReference type="GO" id="GO:0043139">
    <property type="term" value="F:5'-3' DNA helicase activity"/>
    <property type="evidence" value="ECO:0007669"/>
    <property type="project" value="TreeGrafter"/>
</dbReference>
<evidence type="ECO:0000256" key="2">
    <source>
        <dbReference type="ARBA" id="ARBA00022801"/>
    </source>
</evidence>
<dbReference type="EMBL" id="CAJFCI010000037">
    <property type="protein sequence ID" value="CAD5107521.1"/>
    <property type="molecule type" value="Genomic_DNA"/>
</dbReference>
<evidence type="ECO:0000256" key="1">
    <source>
        <dbReference type="ARBA" id="ARBA00022741"/>
    </source>
</evidence>